<feature type="binding site" evidence="8">
    <location>
        <position position="113"/>
    </location>
    <ligand>
        <name>Mg(2+)</name>
        <dbReference type="ChEBI" id="CHEBI:18420"/>
    </ligand>
</feature>
<dbReference type="SUPFAM" id="SSF88723">
    <property type="entry name" value="PIN domain-like"/>
    <property type="match status" value="1"/>
</dbReference>
<dbReference type="GO" id="GO:0004540">
    <property type="term" value="F:RNA nuclease activity"/>
    <property type="evidence" value="ECO:0007669"/>
    <property type="project" value="InterPro"/>
</dbReference>
<accession>A0A7X5F4J2</accession>
<keyword evidence="11" id="KW-1185">Reference proteome</keyword>
<protein>
    <recommendedName>
        <fullName evidence="8">Ribonuclease VapC</fullName>
        <shortName evidence="8">RNase VapC</shortName>
        <ecNumber evidence="8">3.1.-.-</ecNumber>
    </recommendedName>
    <alternativeName>
        <fullName evidence="8">Toxin VapC</fullName>
    </alternativeName>
</protein>
<dbReference type="GO" id="GO:0016787">
    <property type="term" value="F:hydrolase activity"/>
    <property type="evidence" value="ECO:0007669"/>
    <property type="project" value="UniProtKB-KW"/>
</dbReference>
<keyword evidence="3 8" id="KW-0540">Nuclease</keyword>
<proteinExistence type="inferred from homology"/>
<dbReference type="HAMAP" id="MF_00265">
    <property type="entry name" value="VapC_Nob1"/>
    <property type="match status" value="1"/>
</dbReference>
<dbReference type="GO" id="GO:0090729">
    <property type="term" value="F:toxin activity"/>
    <property type="evidence" value="ECO:0007669"/>
    <property type="project" value="UniProtKB-KW"/>
</dbReference>
<keyword evidence="6 8" id="KW-0460">Magnesium</keyword>
<keyword evidence="4 8" id="KW-0479">Metal-binding</keyword>
<evidence type="ECO:0000256" key="3">
    <source>
        <dbReference type="ARBA" id="ARBA00022722"/>
    </source>
</evidence>
<evidence type="ECO:0000256" key="6">
    <source>
        <dbReference type="ARBA" id="ARBA00022842"/>
    </source>
</evidence>
<dbReference type="AlphaFoldDB" id="A0A7X5F4J2"/>
<keyword evidence="2 8" id="KW-1277">Toxin-antitoxin system</keyword>
<evidence type="ECO:0000256" key="5">
    <source>
        <dbReference type="ARBA" id="ARBA00022801"/>
    </source>
</evidence>
<dbReference type="InterPro" id="IPR002716">
    <property type="entry name" value="PIN_dom"/>
</dbReference>
<comment type="similarity">
    <text evidence="7 8">Belongs to the PINc/VapC protein family.</text>
</comment>
<evidence type="ECO:0000256" key="7">
    <source>
        <dbReference type="ARBA" id="ARBA00038093"/>
    </source>
</evidence>
<evidence type="ECO:0000256" key="1">
    <source>
        <dbReference type="ARBA" id="ARBA00001946"/>
    </source>
</evidence>
<dbReference type="RefSeq" id="WP_161708380.1">
    <property type="nucleotide sequence ID" value="NZ_JAABLQ010000001.1"/>
</dbReference>
<reference evidence="11" key="1">
    <citation type="submission" date="2020-01" db="EMBL/GenBank/DDBJ databases">
        <authorList>
            <person name="Fang Y."/>
            <person name="Sun R."/>
            <person name="Nie L."/>
            <person name="He J."/>
            <person name="Hao L."/>
            <person name="Wang L."/>
            <person name="Su S."/>
            <person name="Lv E."/>
            <person name="Zhang Z."/>
            <person name="Xie R."/>
            <person name="Liu H."/>
        </authorList>
    </citation>
    <scope>NUCLEOTIDE SEQUENCE [LARGE SCALE GENOMIC DNA]</scope>
    <source>
        <strain evidence="11">XCT-53</strain>
    </source>
</reference>
<dbReference type="InterPro" id="IPR022907">
    <property type="entry name" value="VapC_family"/>
</dbReference>
<dbReference type="EC" id="3.1.-.-" evidence="8"/>
<organism evidence="10 11">
    <name type="scientific">Pannonibacter tanglangensis</name>
    <dbReference type="NCBI Taxonomy" id="2750084"/>
    <lineage>
        <taxon>Bacteria</taxon>
        <taxon>Pseudomonadati</taxon>
        <taxon>Pseudomonadota</taxon>
        <taxon>Alphaproteobacteria</taxon>
        <taxon>Hyphomicrobiales</taxon>
        <taxon>Stappiaceae</taxon>
        <taxon>Pannonibacter</taxon>
    </lineage>
</organism>
<name>A0A7X5F4J2_9HYPH</name>
<sequence length="140" mass="14677">MFLDASAIVALLLPETDAGDLTARLDAQGTGFHVSPLVRFEAIAGLARARCRDGSPEARRRALAQARAAVDALIEDLACTDIPITAEVGEAALEAAGTYGKMVGHPAALNLGDCFAYACARSRRLTLLYKGADFARTDLG</sequence>
<dbReference type="Proteomes" id="UP000586722">
    <property type="component" value="Unassembled WGS sequence"/>
</dbReference>
<keyword evidence="8" id="KW-0800">Toxin</keyword>
<dbReference type="Pfam" id="PF01850">
    <property type="entry name" value="PIN"/>
    <property type="match status" value="1"/>
</dbReference>
<dbReference type="GO" id="GO:0000287">
    <property type="term" value="F:magnesium ion binding"/>
    <property type="evidence" value="ECO:0007669"/>
    <property type="project" value="UniProtKB-UniRule"/>
</dbReference>
<evidence type="ECO:0000313" key="10">
    <source>
        <dbReference type="EMBL" id="NBN78339.1"/>
    </source>
</evidence>
<gene>
    <name evidence="8" type="primary">vapC</name>
    <name evidence="10" type="ORF">GWI72_08680</name>
</gene>
<comment type="caution">
    <text evidence="10">The sequence shown here is derived from an EMBL/GenBank/DDBJ whole genome shotgun (WGS) entry which is preliminary data.</text>
</comment>
<keyword evidence="5 8" id="KW-0378">Hydrolase</keyword>
<evidence type="ECO:0000256" key="2">
    <source>
        <dbReference type="ARBA" id="ARBA00022649"/>
    </source>
</evidence>
<feature type="binding site" evidence="8">
    <location>
        <position position="4"/>
    </location>
    <ligand>
        <name>Mg(2+)</name>
        <dbReference type="ChEBI" id="CHEBI:18420"/>
    </ligand>
</feature>
<evidence type="ECO:0000256" key="4">
    <source>
        <dbReference type="ARBA" id="ARBA00022723"/>
    </source>
</evidence>
<dbReference type="InterPro" id="IPR029060">
    <property type="entry name" value="PIN-like_dom_sf"/>
</dbReference>
<dbReference type="EMBL" id="JAABLQ010000001">
    <property type="protein sequence ID" value="NBN78339.1"/>
    <property type="molecule type" value="Genomic_DNA"/>
</dbReference>
<comment type="cofactor">
    <cofactor evidence="1 8">
        <name>Mg(2+)</name>
        <dbReference type="ChEBI" id="CHEBI:18420"/>
    </cofactor>
</comment>
<dbReference type="CDD" id="cd09871">
    <property type="entry name" value="PIN_MtVapC28-VapC30-like"/>
    <property type="match status" value="1"/>
</dbReference>
<evidence type="ECO:0000259" key="9">
    <source>
        <dbReference type="Pfam" id="PF01850"/>
    </source>
</evidence>
<evidence type="ECO:0000313" key="11">
    <source>
        <dbReference type="Proteomes" id="UP000586722"/>
    </source>
</evidence>
<dbReference type="PANTHER" id="PTHR33653">
    <property type="entry name" value="RIBONUCLEASE VAPC2"/>
    <property type="match status" value="1"/>
</dbReference>
<dbReference type="PANTHER" id="PTHR33653:SF1">
    <property type="entry name" value="RIBONUCLEASE VAPC2"/>
    <property type="match status" value="1"/>
</dbReference>
<evidence type="ECO:0000256" key="8">
    <source>
        <dbReference type="HAMAP-Rule" id="MF_00265"/>
    </source>
</evidence>
<dbReference type="Gene3D" id="3.40.50.1010">
    <property type="entry name" value="5'-nuclease"/>
    <property type="match status" value="1"/>
</dbReference>
<feature type="domain" description="PIN" evidence="9">
    <location>
        <begin position="1"/>
        <end position="138"/>
    </location>
</feature>
<dbReference type="InterPro" id="IPR050556">
    <property type="entry name" value="Type_II_TA_system_RNase"/>
</dbReference>
<comment type="function">
    <text evidence="8">Toxic component of a toxin-antitoxin (TA) system. An RNase.</text>
</comment>